<name>A0A316D7M9_9BACL</name>
<gene>
    <name evidence="1" type="ORF">C7459_12214</name>
</gene>
<dbReference type="RefSeq" id="WP_109691005.1">
    <property type="nucleotide sequence ID" value="NZ_QGGL01000022.1"/>
</dbReference>
<dbReference type="EMBL" id="QGGL01000022">
    <property type="protein sequence ID" value="PWK05648.1"/>
    <property type="molecule type" value="Genomic_DNA"/>
</dbReference>
<keyword evidence="2" id="KW-1185">Reference proteome</keyword>
<protein>
    <submittedName>
        <fullName evidence="1">Uncharacterized protein</fullName>
    </submittedName>
</protein>
<accession>A0A316D7M9</accession>
<organism evidence="1 2">
    <name type="scientific">Tumebacillus permanentifrigoris</name>
    <dbReference type="NCBI Taxonomy" id="378543"/>
    <lineage>
        <taxon>Bacteria</taxon>
        <taxon>Bacillati</taxon>
        <taxon>Bacillota</taxon>
        <taxon>Bacilli</taxon>
        <taxon>Bacillales</taxon>
        <taxon>Alicyclobacillaceae</taxon>
        <taxon>Tumebacillus</taxon>
    </lineage>
</organism>
<evidence type="ECO:0000313" key="1">
    <source>
        <dbReference type="EMBL" id="PWK05648.1"/>
    </source>
</evidence>
<comment type="caution">
    <text evidence="1">The sequence shown here is derived from an EMBL/GenBank/DDBJ whole genome shotgun (WGS) entry which is preliminary data.</text>
</comment>
<dbReference type="OrthoDB" id="2218409at2"/>
<sequence>MEFKKGKFAIYHGKEYVLEMDPVTREDVVVTDDPAAISLGFSPWDDYPGDYKKVVKKEDVEYAYECKTYAVYRGRSFYVENVSDNMVLLAHFGLEGSDEALALGFTFVDRWEFTQKVQVDQIEEFRVVTSQIWDLPMPHGHQGE</sequence>
<dbReference type="AlphaFoldDB" id="A0A316D7M9"/>
<dbReference type="Proteomes" id="UP000245634">
    <property type="component" value="Unassembled WGS sequence"/>
</dbReference>
<reference evidence="1 2" key="1">
    <citation type="submission" date="2018-05" db="EMBL/GenBank/DDBJ databases">
        <title>Genomic Encyclopedia of Type Strains, Phase IV (KMG-IV): sequencing the most valuable type-strain genomes for metagenomic binning, comparative biology and taxonomic classification.</title>
        <authorList>
            <person name="Goeker M."/>
        </authorList>
    </citation>
    <scope>NUCLEOTIDE SEQUENCE [LARGE SCALE GENOMIC DNA]</scope>
    <source>
        <strain evidence="1 2">DSM 18773</strain>
    </source>
</reference>
<evidence type="ECO:0000313" key="2">
    <source>
        <dbReference type="Proteomes" id="UP000245634"/>
    </source>
</evidence>
<proteinExistence type="predicted"/>